<evidence type="ECO:0000256" key="3">
    <source>
        <dbReference type="ARBA" id="ARBA00023136"/>
    </source>
</evidence>
<evidence type="ECO:0000256" key="4">
    <source>
        <dbReference type="ARBA" id="ARBA00023180"/>
    </source>
</evidence>
<protein>
    <recommendedName>
        <fullName evidence="9">Ig-like domain-containing protein</fullName>
    </recommendedName>
</protein>
<keyword evidence="2" id="KW-0732">Signal</keyword>
<evidence type="ECO:0000313" key="8">
    <source>
        <dbReference type="Proteomes" id="UP000308365"/>
    </source>
</evidence>
<dbReference type="EMBL" id="RWIC01000162">
    <property type="protein sequence ID" value="TKC48429.1"/>
    <property type="molecule type" value="Genomic_DNA"/>
</dbReference>
<dbReference type="PANTHER" id="PTHR12080:SF18">
    <property type="entry name" value="SLAM FAMILY MEMBER 9"/>
    <property type="match status" value="1"/>
</dbReference>
<evidence type="ECO:0000256" key="1">
    <source>
        <dbReference type="ARBA" id="ARBA00004370"/>
    </source>
</evidence>
<sequence length="245" mass="27360">EGESGDGVDPEEGVHQPPPEIPLDEEVENIIWSSRISLATVMPGEEGHPATIMPTYYLHISSLSWENLGPYQAQVNLRVSQISTVQHYNLCVYRWLSQPHMTVNFEISGEEGTVMDAGLDVTYCWISWEDGADTAHEGSVLSTSWRPGKKAVSYTCRANNPISDISSHLIPAGPFWADIGYPLEKSSTSFCLLAKALLILLLFVILAVGLWLIRVQTRCKMPRMKKLRRNRMRLRKKGKPGPSLA</sequence>
<dbReference type="GO" id="GO:0009897">
    <property type="term" value="C:external side of plasma membrane"/>
    <property type="evidence" value="ECO:0007669"/>
    <property type="project" value="TreeGrafter"/>
</dbReference>
<feature type="compositionally biased region" description="Acidic residues" evidence="5">
    <location>
        <begin position="1"/>
        <end position="11"/>
    </location>
</feature>
<organism evidence="7 8">
    <name type="scientific">Monodon monoceros</name>
    <name type="common">Narwhal</name>
    <name type="synonym">Ceratodon monodon</name>
    <dbReference type="NCBI Taxonomy" id="40151"/>
    <lineage>
        <taxon>Eukaryota</taxon>
        <taxon>Metazoa</taxon>
        <taxon>Chordata</taxon>
        <taxon>Craniata</taxon>
        <taxon>Vertebrata</taxon>
        <taxon>Euteleostomi</taxon>
        <taxon>Mammalia</taxon>
        <taxon>Eutheria</taxon>
        <taxon>Laurasiatheria</taxon>
        <taxon>Artiodactyla</taxon>
        <taxon>Whippomorpha</taxon>
        <taxon>Cetacea</taxon>
        <taxon>Odontoceti</taxon>
        <taxon>Monodontidae</taxon>
        <taxon>Monodon</taxon>
    </lineage>
</organism>
<dbReference type="PANTHER" id="PTHR12080">
    <property type="entry name" value="SIGNALING LYMPHOCYTIC ACTIVATION MOLECULE"/>
    <property type="match status" value="1"/>
</dbReference>
<feature type="non-terminal residue" evidence="7">
    <location>
        <position position="1"/>
    </location>
</feature>
<reference evidence="8" key="1">
    <citation type="journal article" date="2019" name="IScience">
        <title>Narwhal Genome Reveals Long-Term Low Genetic Diversity despite Current Large Abundance Size.</title>
        <authorList>
            <person name="Westbury M.V."/>
            <person name="Petersen B."/>
            <person name="Garde E."/>
            <person name="Heide-Jorgensen M.P."/>
            <person name="Lorenzen E.D."/>
        </authorList>
    </citation>
    <scope>NUCLEOTIDE SEQUENCE [LARGE SCALE GENOMIC DNA]</scope>
</reference>
<evidence type="ECO:0008006" key="9">
    <source>
        <dbReference type="Google" id="ProtNLM"/>
    </source>
</evidence>
<feature type="transmembrane region" description="Helical" evidence="6">
    <location>
        <begin position="192"/>
        <end position="213"/>
    </location>
</feature>
<evidence type="ECO:0000313" key="7">
    <source>
        <dbReference type="EMBL" id="TKC48429.1"/>
    </source>
</evidence>
<dbReference type="GO" id="GO:0042110">
    <property type="term" value="P:T cell activation"/>
    <property type="evidence" value="ECO:0007669"/>
    <property type="project" value="TreeGrafter"/>
</dbReference>
<evidence type="ECO:0000256" key="5">
    <source>
        <dbReference type="SAM" id="MobiDB-lite"/>
    </source>
</evidence>
<evidence type="ECO:0000256" key="6">
    <source>
        <dbReference type="SAM" id="Phobius"/>
    </source>
</evidence>
<keyword evidence="4" id="KW-0325">Glycoprotein</keyword>
<keyword evidence="3 6" id="KW-0472">Membrane</keyword>
<accession>A0A4U1FF39</accession>
<feature type="region of interest" description="Disordered" evidence="5">
    <location>
        <begin position="1"/>
        <end position="22"/>
    </location>
</feature>
<evidence type="ECO:0000256" key="2">
    <source>
        <dbReference type="ARBA" id="ARBA00022729"/>
    </source>
</evidence>
<gene>
    <name evidence="7" type="ORF">EI555_001982</name>
</gene>
<keyword evidence="6" id="KW-1133">Transmembrane helix</keyword>
<dbReference type="AlphaFoldDB" id="A0A4U1FF39"/>
<dbReference type="InterPro" id="IPR013783">
    <property type="entry name" value="Ig-like_fold"/>
</dbReference>
<proteinExistence type="predicted"/>
<comment type="caution">
    <text evidence="7">The sequence shown here is derived from an EMBL/GenBank/DDBJ whole genome shotgun (WGS) entry which is preliminary data.</text>
</comment>
<dbReference type="Proteomes" id="UP000308365">
    <property type="component" value="Unassembled WGS sequence"/>
</dbReference>
<dbReference type="Gene3D" id="2.60.40.10">
    <property type="entry name" value="Immunoglobulins"/>
    <property type="match status" value="1"/>
</dbReference>
<dbReference type="InterPro" id="IPR015631">
    <property type="entry name" value="CD2/SLAM_rcpt"/>
</dbReference>
<keyword evidence="6" id="KW-0812">Transmembrane</keyword>
<name>A0A4U1FF39_MONMO</name>
<comment type="subcellular location">
    <subcellularLocation>
        <location evidence="1">Membrane</location>
    </subcellularLocation>
</comment>